<reference evidence="1" key="1">
    <citation type="journal article" date="2023" name="Mol. Phylogenet. Evol.">
        <title>Genome-scale phylogeny and comparative genomics of the fungal order Sordariales.</title>
        <authorList>
            <person name="Hensen N."/>
            <person name="Bonometti L."/>
            <person name="Westerberg I."/>
            <person name="Brannstrom I.O."/>
            <person name="Guillou S."/>
            <person name="Cros-Aarteil S."/>
            <person name="Calhoun S."/>
            <person name="Haridas S."/>
            <person name="Kuo A."/>
            <person name="Mondo S."/>
            <person name="Pangilinan J."/>
            <person name="Riley R."/>
            <person name="LaButti K."/>
            <person name="Andreopoulos B."/>
            <person name="Lipzen A."/>
            <person name="Chen C."/>
            <person name="Yan M."/>
            <person name="Daum C."/>
            <person name="Ng V."/>
            <person name="Clum A."/>
            <person name="Steindorff A."/>
            <person name="Ohm R.A."/>
            <person name="Martin F."/>
            <person name="Silar P."/>
            <person name="Natvig D.O."/>
            <person name="Lalanne C."/>
            <person name="Gautier V."/>
            <person name="Ament-Velasquez S.L."/>
            <person name="Kruys A."/>
            <person name="Hutchinson M.I."/>
            <person name="Powell A.J."/>
            <person name="Barry K."/>
            <person name="Miller A.N."/>
            <person name="Grigoriev I.V."/>
            <person name="Debuchy R."/>
            <person name="Gladieux P."/>
            <person name="Hiltunen Thoren M."/>
            <person name="Johannesson H."/>
        </authorList>
    </citation>
    <scope>NUCLEOTIDE SEQUENCE</scope>
    <source>
        <strain evidence="1">CBS 560.94</strain>
    </source>
</reference>
<proteinExistence type="predicted"/>
<evidence type="ECO:0000313" key="2">
    <source>
        <dbReference type="Proteomes" id="UP001278500"/>
    </source>
</evidence>
<reference evidence="1" key="2">
    <citation type="submission" date="2023-06" db="EMBL/GenBank/DDBJ databases">
        <authorList>
            <consortium name="Lawrence Berkeley National Laboratory"/>
            <person name="Haridas S."/>
            <person name="Hensen N."/>
            <person name="Bonometti L."/>
            <person name="Westerberg I."/>
            <person name="Brannstrom I.O."/>
            <person name="Guillou S."/>
            <person name="Cros-Aarteil S."/>
            <person name="Calhoun S."/>
            <person name="Kuo A."/>
            <person name="Mondo S."/>
            <person name="Pangilinan J."/>
            <person name="Riley R."/>
            <person name="Labutti K."/>
            <person name="Andreopoulos B."/>
            <person name="Lipzen A."/>
            <person name="Chen C."/>
            <person name="Yanf M."/>
            <person name="Daum C."/>
            <person name="Ng V."/>
            <person name="Clum A."/>
            <person name="Steindorff A."/>
            <person name="Ohm R."/>
            <person name="Martin F."/>
            <person name="Silar P."/>
            <person name="Natvig D."/>
            <person name="Lalanne C."/>
            <person name="Gautier V."/>
            <person name="Ament-Velasquez S.L."/>
            <person name="Kruys A."/>
            <person name="Hutchinson M.I."/>
            <person name="Powell A.J."/>
            <person name="Barry K."/>
            <person name="Miller A.N."/>
            <person name="Grigoriev I.V."/>
            <person name="Debuchy R."/>
            <person name="Gladieux P."/>
            <person name="Thoren M.H."/>
            <person name="Johannesson H."/>
        </authorList>
    </citation>
    <scope>NUCLEOTIDE SEQUENCE</scope>
    <source>
        <strain evidence="1">CBS 560.94</strain>
    </source>
</reference>
<sequence>MLIQATLPKVSLALLGCNGCNGSTRHSQCLVAATANENTEVISTGPPFAVSLQSSRFLTPRSVSVPRVASQAMGDIVHLKIIFTTEVGGFLCRRAEIPWPLRSRELSKAATET</sequence>
<dbReference type="AlphaFoldDB" id="A0AAE0MTX4"/>
<dbReference type="GeneID" id="87863837"/>
<dbReference type="RefSeq" id="XP_062683419.1">
    <property type="nucleotide sequence ID" value="XM_062826683.1"/>
</dbReference>
<dbReference type="EMBL" id="JAUEPP010000003">
    <property type="protein sequence ID" value="KAK3348337.1"/>
    <property type="molecule type" value="Genomic_DNA"/>
</dbReference>
<name>A0AAE0MTX4_9PEZI</name>
<dbReference type="Proteomes" id="UP001278500">
    <property type="component" value="Unassembled WGS sequence"/>
</dbReference>
<gene>
    <name evidence="1" type="ORF">B0H65DRAFT_463112</name>
</gene>
<organism evidence="1 2">
    <name type="scientific">Neurospora tetraspora</name>
    <dbReference type="NCBI Taxonomy" id="94610"/>
    <lineage>
        <taxon>Eukaryota</taxon>
        <taxon>Fungi</taxon>
        <taxon>Dikarya</taxon>
        <taxon>Ascomycota</taxon>
        <taxon>Pezizomycotina</taxon>
        <taxon>Sordariomycetes</taxon>
        <taxon>Sordariomycetidae</taxon>
        <taxon>Sordariales</taxon>
        <taxon>Sordariaceae</taxon>
        <taxon>Neurospora</taxon>
    </lineage>
</organism>
<protein>
    <submittedName>
        <fullName evidence="1">Uncharacterized protein</fullName>
    </submittedName>
</protein>
<comment type="caution">
    <text evidence="1">The sequence shown here is derived from an EMBL/GenBank/DDBJ whole genome shotgun (WGS) entry which is preliminary data.</text>
</comment>
<accession>A0AAE0MTX4</accession>
<evidence type="ECO:0000313" key="1">
    <source>
        <dbReference type="EMBL" id="KAK3348337.1"/>
    </source>
</evidence>
<keyword evidence="2" id="KW-1185">Reference proteome</keyword>